<keyword evidence="9" id="KW-0408">Iron</keyword>
<comment type="cofactor">
    <cofactor evidence="1">
        <name>Fe cation</name>
        <dbReference type="ChEBI" id="CHEBI:24875"/>
    </cofactor>
</comment>
<dbReference type="InterPro" id="IPR011051">
    <property type="entry name" value="RmlC_Cupin_sf"/>
</dbReference>
<feature type="non-terminal residue" evidence="15">
    <location>
        <position position="1"/>
    </location>
</feature>
<dbReference type="Pfam" id="PF20510">
    <property type="entry name" value="HgmA_N"/>
    <property type="match status" value="1"/>
</dbReference>
<gene>
    <name evidence="15" type="ORF">PLOB_00047765</name>
</gene>
<evidence type="ECO:0000256" key="8">
    <source>
        <dbReference type="ARBA" id="ARBA00023002"/>
    </source>
</evidence>
<reference evidence="15 16" key="1">
    <citation type="submission" date="2022-05" db="EMBL/GenBank/DDBJ databases">
        <authorList>
            <consortium name="Genoscope - CEA"/>
            <person name="William W."/>
        </authorList>
    </citation>
    <scope>NUCLEOTIDE SEQUENCE [LARGE SCALE GENOMIC DNA]</scope>
</reference>
<evidence type="ECO:0000256" key="4">
    <source>
        <dbReference type="ARBA" id="ARBA00013127"/>
    </source>
</evidence>
<evidence type="ECO:0000313" key="16">
    <source>
        <dbReference type="Proteomes" id="UP001159405"/>
    </source>
</evidence>
<evidence type="ECO:0000256" key="12">
    <source>
        <dbReference type="ARBA" id="ARBA00033225"/>
    </source>
</evidence>
<evidence type="ECO:0000256" key="6">
    <source>
        <dbReference type="ARBA" id="ARBA00022723"/>
    </source>
</evidence>
<sequence>TILLHYFNVEVFHFCKHQKALVCFVFQLFSGANGLANPRDFLTPLVWLEDRDVSSGFTVISKFKRKLFQSHSGLIWKLILQQETLCHFLFYCQYSNMLWKNVEQYYLTITKEFHGFGLREDPSIFTVLTCPSLKPGVAIADFVIFPPRWRNCMSEFMGLIYGKYEAKEEGFAPGGGSLHSMMTPHGPVKDCFEKASNAELRPQRVADGTMVCIT</sequence>
<dbReference type="EMBL" id="CALNXK010000897">
    <property type="protein sequence ID" value="CAH3190644.1"/>
    <property type="molecule type" value="Genomic_DNA"/>
</dbReference>
<dbReference type="Proteomes" id="UP001159405">
    <property type="component" value="Unassembled WGS sequence"/>
</dbReference>
<evidence type="ECO:0000256" key="1">
    <source>
        <dbReference type="ARBA" id="ARBA00001962"/>
    </source>
</evidence>
<feature type="domain" description="Homogentisate 1,2-dioxygenase C-terminal" evidence="13">
    <location>
        <begin position="120"/>
        <end position="210"/>
    </location>
</feature>
<accession>A0ABN8SG76</accession>
<dbReference type="InterPro" id="IPR046451">
    <property type="entry name" value="HgmA_C"/>
</dbReference>
<evidence type="ECO:0000256" key="11">
    <source>
        <dbReference type="ARBA" id="ARBA00030437"/>
    </source>
</evidence>
<comment type="similarity">
    <text evidence="3">Belongs to the homogentisate dioxygenase family.</text>
</comment>
<keyword evidence="16" id="KW-1185">Reference proteome</keyword>
<name>A0ABN8SG76_9CNID</name>
<keyword evidence="8" id="KW-0560">Oxidoreductase</keyword>
<dbReference type="SUPFAM" id="SSF51182">
    <property type="entry name" value="RmlC-like cupins"/>
    <property type="match status" value="1"/>
</dbReference>
<dbReference type="EC" id="1.13.11.5" evidence="4"/>
<evidence type="ECO:0000256" key="2">
    <source>
        <dbReference type="ARBA" id="ARBA00004704"/>
    </source>
</evidence>
<evidence type="ECO:0000259" key="14">
    <source>
        <dbReference type="Pfam" id="PF20510"/>
    </source>
</evidence>
<dbReference type="PANTHER" id="PTHR11056">
    <property type="entry name" value="HOMOGENTISATE 1,2-DIOXYGENASE"/>
    <property type="match status" value="1"/>
</dbReference>
<dbReference type="Gene3D" id="2.60.120.10">
    <property type="entry name" value="Jelly Rolls"/>
    <property type="match status" value="1"/>
</dbReference>
<evidence type="ECO:0000313" key="15">
    <source>
        <dbReference type="EMBL" id="CAH3190644.1"/>
    </source>
</evidence>
<evidence type="ECO:0000256" key="7">
    <source>
        <dbReference type="ARBA" id="ARBA00022964"/>
    </source>
</evidence>
<dbReference type="InterPro" id="IPR005708">
    <property type="entry name" value="Homogentis_dOase"/>
</dbReference>
<dbReference type="InterPro" id="IPR046452">
    <property type="entry name" value="HgmA_N"/>
</dbReference>
<comment type="caution">
    <text evidence="15">The sequence shown here is derived from an EMBL/GenBank/DDBJ whole genome shotgun (WGS) entry which is preliminary data.</text>
</comment>
<evidence type="ECO:0000256" key="9">
    <source>
        <dbReference type="ARBA" id="ARBA00023004"/>
    </source>
</evidence>
<comment type="pathway">
    <text evidence="2">Amino-acid degradation; L-phenylalanine degradation; acetoacetate and fumarate from L-phenylalanine: step 4/6.</text>
</comment>
<protein>
    <recommendedName>
        <fullName evidence="5">Homogentisate 1,2-dioxygenase</fullName>
        <ecNumber evidence="4">1.13.11.5</ecNumber>
    </recommendedName>
    <alternativeName>
        <fullName evidence="10">Homogentisate oxygenase</fullName>
    </alternativeName>
    <alternativeName>
        <fullName evidence="11">Homogentisic acid oxidase</fullName>
    </alternativeName>
    <alternativeName>
        <fullName evidence="12">Homogentisicase</fullName>
    </alternativeName>
</protein>
<evidence type="ECO:0000256" key="5">
    <source>
        <dbReference type="ARBA" id="ARBA00018757"/>
    </source>
</evidence>
<keyword evidence="7" id="KW-0223">Dioxygenase</keyword>
<evidence type="ECO:0000259" key="13">
    <source>
        <dbReference type="Pfam" id="PF04209"/>
    </source>
</evidence>
<dbReference type="InterPro" id="IPR014710">
    <property type="entry name" value="RmlC-like_jellyroll"/>
</dbReference>
<organism evidence="15 16">
    <name type="scientific">Porites lobata</name>
    <dbReference type="NCBI Taxonomy" id="104759"/>
    <lineage>
        <taxon>Eukaryota</taxon>
        <taxon>Metazoa</taxon>
        <taxon>Cnidaria</taxon>
        <taxon>Anthozoa</taxon>
        <taxon>Hexacorallia</taxon>
        <taxon>Scleractinia</taxon>
        <taxon>Fungiina</taxon>
        <taxon>Poritidae</taxon>
        <taxon>Porites</taxon>
    </lineage>
</organism>
<dbReference type="Pfam" id="PF04209">
    <property type="entry name" value="HgmA_C"/>
    <property type="match status" value="1"/>
</dbReference>
<proteinExistence type="inferred from homology"/>
<dbReference type="PANTHER" id="PTHR11056:SF0">
    <property type="entry name" value="HOMOGENTISATE 1,2-DIOXYGENASE"/>
    <property type="match status" value="1"/>
</dbReference>
<feature type="domain" description="Homogentisate 1,2-dioxygenase N-terminal" evidence="14">
    <location>
        <begin position="31"/>
        <end position="71"/>
    </location>
</feature>
<keyword evidence="6" id="KW-0479">Metal-binding</keyword>
<evidence type="ECO:0000256" key="3">
    <source>
        <dbReference type="ARBA" id="ARBA00007757"/>
    </source>
</evidence>
<evidence type="ECO:0000256" key="10">
    <source>
        <dbReference type="ARBA" id="ARBA00030235"/>
    </source>
</evidence>